<reference evidence="3" key="1">
    <citation type="submission" date="2014-05" db="EMBL/GenBank/DDBJ databases">
        <title>The transcriptome of the halophilic microalga Tetraselmis sp. GSL018 isolated from the Great Salt Lake, Utah.</title>
        <authorList>
            <person name="Jinkerson R.E."/>
            <person name="D'Adamo S."/>
            <person name="Posewitz M.C."/>
        </authorList>
    </citation>
    <scope>NUCLEOTIDE SEQUENCE</scope>
    <source>
        <strain evidence="3">GSL018</strain>
    </source>
</reference>
<evidence type="ECO:0000256" key="1">
    <source>
        <dbReference type="SAM" id="Coils"/>
    </source>
</evidence>
<feature type="coiled-coil region" evidence="1">
    <location>
        <begin position="219"/>
        <end position="344"/>
    </location>
</feature>
<feature type="coiled-coil region" evidence="1">
    <location>
        <begin position="107"/>
        <end position="183"/>
    </location>
</feature>
<organism evidence="3">
    <name type="scientific">Tetraselmis sp. GSL018</name>
    <dbReference type="NCBI Taxonomy" id="582737"/>
    <lineage>
        <taxon>Eukaryota</taxon>
        <taxon>Viridiplantae</taxon>
        <taxon>Chlorophyta</taxon>
        <taxon>core chlorophytes</taxon>
        <taxon>Chlorodendrophyceae</taxon>
        <taxon>Chlorodendrales</taxon>
        <taxon>Chlorodendraceae</taxon>
        <taxon>Tetraselmis</taxon>
    </lineage>
</organism>
<feature type="compositionally biased region" description="Polar residues" evidence="2">
    <location>
        <begin position="29"/>
        <end position="51"/>
    </location>
</feature>
<feature type="region of interest" description="Disordered" evidence="2">
    <location>
        <begin position="1"/>
        <end position="52"/>
    </location>
</feature>
<evidence type="ECO:0000313" key="3">
    <source>
        <dbReference type="EMBL" id="JAC81789.1"/>
    </source>
</evidence>
<dbReference type="AlphaFoldDB" id="A0A061SFG9"/>
<dbReference type="EMBL" id="GBEZ01003343">
    <property type="protein sequence ID" value="JAC81789.1"/>
    <property type="molecule type" value="Transcribed_RNA"/>
</dbReference>
<sequence>MNRYKNESLSPELAPKPGESPVRCKTRAALTNLTNASPKIQRSHFTASGTKRSLHFATPDTKVPLLDLSFRTSIDQSPAQTQEKLKKTNGELLKKLNERHLTDSVCRKQLTHQLESAKAERMRLTKQLRKSRTALKQRDSLTCSLTSLPSFHLEQLEHKDHKIQKLEEELGHTKARLKAAEDGLERVAKACESGWPSSSCPEQLADKIHRSIKADKESAKNLKEALGEMVELIDRYKRRCSVLDEKNMAMRALAEKRQMVIEEQQGRIEELLGELEDARSNSWQHIEQLQQLEHAMQQAHDTISRQARKLHENDQEREHLQASLDAAEACLEEEQQRVEALLQHRGE</sequence>
<evidence type="ECO:0000256" key="2">
    <source>
        <dbReference type="SAM" id="MobiDB-lite"/>
    </source>
</evidence>
<gene>
    <name evidence="3" type="ORF">TSPGSL018_7143</name>
</gene>
<name>A0A061SFG9_9CHLO</name>
<accession>A0A061SFG9</accession>
<keyword evidence="1" id="KW-0175">Coiled coil</keyword>
<protein>
    <submittedName>
        <fullName evidence="3">Uncharacterized protein</fullName>
    </submittedName>
</protein>
<proteinExistence type="predicted"/>